<keyword evidence="2" id="KW-0732">Signal</keyword>
<feature type="compositionally biased region" description="Low complexity" evidence="1">
    <location>
        <begin position="27"/>
        <end position="97"/>
    </location>
</feature>
<organism evidence="3 4">
    <name type="scientific">Apatococcus lobatus</name>
    <dbReference type="NCBI Taxonomy" id="904363"/>
    <lineage>
        <taxon>Eukaryota</taxon>
        <taxon>Viridiplantae</taxon>
        <taxon>Chlorophyta</taxon>
        <taxon>core chlorophytes</taxon>
        <taxon>Trebouxiophyceae</taxon>
        <taxon>Chlorellales</taxon>
        <taxon>Chlorellaceae</taxon>
        <taxon>Apatococcus</taxon>
    </lineage>
</organism>
<gene>
    <name evidence="3" type="ORF">WJX74_008681</name>
</gene>
<feature type="signal peptide" evidence="2">
    <location>
        <begin position="1"/>
        <end position="21"/>
    </location>
</feature>
<feature type="region of interest" description="Disordered" evidence="1">
    <location>
        <begin position="27"/>
        <end position="99"/>
    </location>
</feature>
<dbReference type="Proteomes" id="UP001438707">
    <property type="component" value="Unassembled WGS sequence"/>
</dbReference>
<evidence type="ECO:0000256" key="1">
    <source>
        <dbReference type="SAM" id="MobiDB-lite"/>
    </source>
</evidence>
<feature type="chain" id="PRO_5043946022" evidence="2">
    <location>
        <begin position="22"/>
        <end position="149"/>
    </location>
</feature>
<evidence type="ECO:0000313" key="3">
    <source>
        <dbReference type="EMBL" id="KAK9818697.1"/>
    </source>
</evidence>
<reference evidence="3 4" key="1">
    <citation type="journal article" date="2024" name="Nat. Commun.">
        <title>Phylogenomics reveals the evolutionary origins of lichenization in chlorophyte algae.</title>
        <authorList>
            <person name="Puginier C."/>
            <person name="Libourel C."/>
            <person name="Otte J."/>
            <person name="Skaloud P."/>
            <person name="Haon M."/>
            <person name="Grisel S."/>
            <person name="Petersen M."/>
            <person name="Berrin J.G."/>
            <person name="Delaux P.M."/>
            <person name="Dal Grande F."/>
            <person name="Keller J."/>
        </authorList>
    </citation>
    <scope>NUCLEOTIDE SEQUENCE [LARGE SCALE GENOMIC DNA]</scope>
    <source>
        <strain evidence="3 4">SAG 2145</strain>
    </source>
</reference>
<dbReference type="PROSITE" id="PS51257">
    <property type="entry name" value="PROKAR_LIPOPROTEIN"/>
    <property type="match status" value="1"/>
</dbReference>
<dbReference type="AlphaFoldDB" id="A0AAW1QCH6"/>
<proteinExistence type="predicted"/>
<protein>
    <submittedName>
        <fullName evidence="3">Uncharacterized protein</fullName>
    </submittedName>
</protein>
<evidence type="ECO:0000313" key="4">
    <source>
        <dbReference type="Proteomes" id="UP001438707"/>
    </source>
</evidence>
<dbReference type="EMBL" id="JALJOS010000057">
    <property type="protein sequence ID" value="KAK9818697.1"/>
    <property type="molecule type" value="Genomic_DNA"/>
</dbReference>
<accession>A0AAW1QCH6</accession>
<sequence length="149" mass="14290">MAARAVLLCLMVALACQLVAGRSLQQVTPSPVVLPSSTSTSANSSDGATGTSSAAEGGNPNSATSTSSTSAPSSSSSSGSATGSNGTSVASSSSSSPQTVTYYCGSGLISVNLGCNSGATQPLTDLIEMYSTSTASAAADGNILTCSQS</sequence>
<keyword evidence="4" id="KW-1185">Reference proteome</keyword>
<evidence type="ECO:0000256" key="2">
    <source>
        <dbReference type="SAM" id="SignalP"/>
    </source>
</evidence>
<comment type="caution">
    <text evidence="3">The sequence shown here is derived from an EMBL/GenBank/DDBJ whole genome shotgun (WGS) entry which is preliminary data.</text>
</comment>
<name>A0AAW1QCH6_9CHLO</name>